<evidence type="ECO:0000256" key="1">
    <source>
        <dbReference type="SAM" id="MobiDB-lite"/>
    </source>
</evidence>
<protein>
    <submittedName>
        <fullName evidence="2">Uncharacterized protein</fullName>
    </submittedName>
</protein>
<feature type="region of interest" description="Disordered" evidence="1">
    <location>
        <begin position="1"/>
        <end position="85"/>
    </location>
</feature>
<reference evidence="2" key="1">
    <citation type="submission" date="2021-02" db="EMBL/GenBank/DDBJ databases">
        <title>Genome sequence Cadophora malorum strain M34.</title>
        <authorList>
            <person name="Stefanovic E."/>
            <person name="Vu D."/>
            <person name="Scully C."/>
            <person name="Dijksterhuis J."/>
            <person name="Roader J."/>
            <person name="Houbraken J."/>
        </authorList>
    </citation>
    <scope>NUCLEOTIDE SEQUENCE</scope>
    <source>
        <strain evidence="2">M34</strain>
    </source>
</reference>
<dbReference type="OrthoDB" id="3534862at2759"/>
<feature type="compositionally biased region" description="Polar residues" evidence="1">
    <location>
        <begin position="28"/>
        <end position="38"/>
    </location>
</feature>
<organism evidence="2 3">
    <name type="scientific">Cadophora malorum</name>
    <dbReference type="NCBI Taxonomy" id="108018"/>
    <lineage>
        <taxon>Eukaryota</taxon>
        <taxon>Fungi</taxon>
        <taxon>Dikarya</taxon>
        <taxon>Ascomycota</taxon>
        <taxon>Pezizomycotina</taxon>
        <taxon>Leotiomycetes</taxon>
        <taxon>Helotiales</taxon>
        <taxon>Ploettnerulaceae</taxon>
        <taxon>Cadophora</taxon>
    </lineage>
</organism>
<feature type="region of interest" description="Disordered" evidence="1">
    <location>
        <begin position="97"/>
        <end position="118"/>
    </location>
</feature>
<comment type="caution">
    <text evidence="2">The sequence shown here is derived from an EMBL/GenBank/DDBJ whole genome shotgun (WGS) entry which is preliminary data.</text>
</comment>
<dbReference type="AlphaFoldDB" id="A0A8H7W7P4"/>
<proteinExistence type="predicted"/>
<dbReference type="Proteomes" id="UP000664132">
    <property type="component" value="Unassembled WGS sequence"/>
</dbReference>
<keyword evidence="3" id="KW-1185">Reference proteome</keyword>
<sequence length="118" mass="13547">MAEEQSGPDNKTSAAEVKIQKPLRHSPPANSVSVNAGSHSARPDPNTSMNNVEGHHWQDHDQSVHDSHLEEEERHRSEEQHTQLQRWVHETCDTELTPAERFEKHKWEKGCNRSEQEG</sequence>
<evidence type="ECO:0000313" key="3">
    <source>
        <dbReference type="Proteomes" id="UP000664132"/>
    </source>
</evidence>
<name>A0A8H7W7P4_9HELO</name>
<accession>A0A8H7W7P4</accession>
<evidence type="ECO:0000313" key="2">
    <source>
        <dbReference type="EMBL" id="KAG4415363.1"/>
    </source>
</evidence>
<dbReference type="EMBL" id="JAFJYH010000225">
    <property type="protein sequence ID" value="KAG4415363.1"/>
    <property type="molecule type" value="Genomic_DNA"/>
</dbReference>
<feature type="compositionally biased region" description="Basic and acidic residues" evidence="1">
    <location>
        <begin position="53"/>
        <end position="85"/>
    </location>
</feature>
<gene>
    <name evidence="2" type="ORF">IFR04_011512</name>
</gene>